<organism evidence="9 10">
    <name type="scientific">Zhihengliuella halotolerans</name>
    <dbReference type="NCBI Taxonomy" id="370736"/>
    <lineage>
        <taxon>Bacteria</taxon>
        <taxon>Bacillati</taxon>
        <taxon>Actinomycetota</taxon>
        <taxon>Actinomycetes</taxon>
        <taxon>Micrococcales</taxon>
        <taxon>Micrococcaceae</taxon>
        <taxon>Zhihengliuella</taxon>
    </lineage>
</organism>
<dbReference type="Pfam" id="PF00285">
    <property type="entry name" value="Citrate_synt"/>
    <property type="match status" value="1"/>
</dbReference>
<dbReference type="InterPro" id="IPR011278">
    <property type="entry name" value="2-MeCitrate/Citrate_synth_II"/>
</dbReference>
<dbReference type="GO" id="GO:0005975">
    <property type="term" value="P:carbohydrate metabolic process"/>
    <property type="evidence" value="ECO:0007669"/>
    <property type="project" value="TreeGrafter"/>
</dbReference>
<protein>
    <recommendedName>
        <fullName evidence="6">Citrate synthase</fullName>
    </recommendedName>
</protein>
<dbReference type="GO" id="GO:0006099">
    <property type="term" value="P:tricarboxylic acid cycle"/>
    <property type="evidence" value="ECO:0007669"/>
    <property type="project" value="UniProtKB-UniPathway"/>
</dbReference>
<dbReference type="Gene3D" id="1.10.580.10">
    <property type="entry name" value="Citrate Synthase, domain 1"/>
    <property type="match status" value="1"/>
</dbReference>
<dbReference type="OrthoDB" id="9800864at2"/>
<evidence type="ECO:0000256" key="3">
    <source>
        <dbReference type="ARBA" id="ARBA00022532"/>
    </source>
</evidence>
<comment type="caution">
    <text evidence="9">The sequence shown here is derived from an EMBL/GenBank/DDBJ whole genome shotgun (WGS) entry which is preliminary data.</text>
</comment>
<accession>A0A4Q8ACD2</accession>
<dbReference type="NCBIfam" id="TIGR01800">
    <property type="entry name" value="cit_synth_II"/>
    <property type="match status" value="1"/>
</dbReference>
<comment type="catalytic activity">
    <reaction evidence="5">
        <text>oxaloacetate + acetyl-CoA + H2O = citrate + CoA + H(+)</text>
        <dbReference type="Rhea" id="RHEA:16845"/>
        <dbReference type="ChEBI" id="CHEBI:15377"/>
        <dbReference type="ChEBI" id="CHEBI:15378"/>
        <dbReference type="ChEBI" id="CHEBI:16452"/>
        <dbReference type="ChEBI" id="CHEBI:16947"/>
        <dbReference type="ChEBI" id="CHEBI:57287"/>
        <dbReference type="ChEBI" id="CHEBI:57288"/>
        <dbReference type="EC" id="2.3.3.16"/>
    </reaction>
</comment>
<dbReference type="UniPathway" id="UPA00223"/>
<dbReference type="Gene3D" id="1.10.230.10">
    <property type="entry name" value="Cytochrome P450-Terp, domain 2"/>
    <property type="match status" value="1"/>
</dbReference>
<dbReference type="InterPro" id="IPR002020">
    <property type="entry name" value="Citrate_synthase"/>
</dbReference>
<evidence type="ECO:0000256" key="7">
    <source>
        <dbReference type="PIRSR" id="PIRSR001369-1"/>
    </source>
</evidence>
<evidence type="ECO:0000256" key="4">
    <source>
        <dbReference type="ARBA" id="ARBA00022679"/>
    </source>
</evidence>
<keyword evidence="10" id="KW-1185">Reference proteome</keyword>
<comment type="pathway">
    <text evidence="1">Carbohydrate metabolism; tricarboxylic acid cycle.</text>
</comment>
<sequence>MSESTEIKKGLAGVVVDHTAVSKVNPETNSLLYRGYPVQQLAAEKSFEEVALLLWTGELPTAAELDDFVAFERSNRALEPEVKAAIDLLPTTCHPMDVGRTAVSVLGARHDLAEDSSPAAELQKAKSLFAQFPAVVAYDQRRRRNQDLIEPRDDLDYAQNFLWMTFGDAAHLEPAVVDAFRVSMVLYAEHSFNASTFTARVITSTLADLHSAVTGAIGALKGPLHGGANEAVMHTFDEIGIRAEESREEAAARAKEWMERALSEKKKVMGFGHRVYKNGDSRVPTMKAALEAMVDHYGRGELMGLYDGLEQAMEEAKGIKPNLDYPAGPTYHLMGFDTEMFTPLFIASRITGWTAHVMEQRGANALIRPLSAYNGPAERSL</sequence>
<dbReference type="InterPro" id="IPR036969">
    <property type="entry name" value="Citrate_synthase_sf"/>
</dbReference>
<name>A0A4Q8ACD2_9MICC</name>
<comment type="similarity">
    <text evidence="2 6 8">Belongs to the citrate synthase family.</text>
</comment>
<dbReference type="EMBL" id="SHLA01000001">
    <property type="protein sequence ID" value="RZU61808.1"/>
    <property type="molecule type" value="Genomic_DNA"/>
</dbReference>
<dbReference type="GO" id="GO:0005829">
    <property type="term" value="C:cytosol"/>
    <property type="evidence" value="ECO:0007669"/>
    <property type="project" value="TreeGrafter"/>
</dbReference>
<evidence type="ECO:0000256" key="5">
    <source>
        <dbReference type="ARBA" id="ARBA00049288"/>
    </source>
</evidence>
<evidence type="ECO:0000256" key="2">
    <source>
        <dbReference type="ARBA" id="ARBA00010566"/>
    </source>
</evidence>
<evidence type="ECO:0000256" key="8">
    <source>
        <dbReference type="RuleBase" id="RU003406"/>
    </source>
</evidence>
<dbReference type="GO" id="GO:0036440">
    <property type="term" value="F:citrate synthase activity"/>
    <property type="evidence" value="ECO:0007669"/>
    <property type="project" value="UniProtKB-EC"/>
</dbReference>
<dbReference type="InterPro" id="IPR016143">
    <property type="entry name" value="Citrate_synth-like_sm_a-sub"/>
</dbReference>
<evidence type="ECO:0000256" key="6">
    <source>
        <dbReference type="PIRNR" id="PIRNR001369"/>
    </source>
</evidence>
<evidence type="ECO:0000313" key="10">
    <source>
        <dbReference type="Proteomes" id="UP000292685"/>
    </source>
</evidence>
<evidence type="ECO:0000313" key="9">
    <source>
        <dbReference type="EMBL" id="RZU61808.1"/>
    </source>
</evidence>
<dbReference type="InterPro" id="IPR019810">
    <property type="entry name" value="Citrate_synthase_AS"/>
</dbReference>
<keyword evidence="3" id="KW-0816">Tricarboxylic acid cycle</keyword>
<proteinExistence type="inferred from homology"/>
<dbReference type="NCBIfam" id="NF010636">
    <property type="entry name" value="PRK14033.1"/>
    <property type="match status" value="1"/>
</dbReference>
<dbReference type="PRINTS" id="PR00143">
    <property type="entry name" value="CITRTSNTHASE"/>
</dbReference>
<evidence type="ECO:0000256" key="1">
    <source>
        <dbReference type="ARBA" id="ARBA00005163"/>
    </source>
</evidence>
<dbReference type="AlphaFoldDB" id="A0A4Q8ACD2"/>
<reference evidence="9 10" key="1">
    <citation type="submission" date="2019-02" db="EMBL/GenBank/DDBJ databases">
        <title>Sequencing the genomes of 1000 actinobacteria strains.</title>
        <authorList>
            <person name="Klenk H.-P."/>
        </authorList>
    </citation>
    <scope>NUCLEOTIDE SEQUENCE [LARGE SCALE GENOMIC DNA]</scope>
    <source>
        <strain evidence="9 10">DSM 17364</strain>
    </source>
</reference>
<dbReference type="PROSITE" id="PS00480">
    <property type="entry name" value="CITRATE_SYNTHASE"/>
    <property type="match status" value="1"/>
</dbReference>
<dbReference type="RefSeq" id="WP_130450261.1">
    <property type="nucleotide sequence ID" value="NZ_SHLA01000001.1"/>
</dbReference>
<gene>
    <name evidence="9" type="ORF">EV380_1387</name>
</gene>
<feature type="active site" evidence="7">
    <location>
        <position position="273"/>
    </location>
</feature>
<dbReference type="PIRSF" id="PIRSF001369">
    <property type="entry name" value="Citrate_synth"/>
    <property type="match status" value="1"/>
</dbReference>
<dbReference type="InterPro" id="IPR024176">
    <property type="entry name" value="Citrate_synthase_bac-typ"/>
</dbReference>
<dbReference type="PANTHER" id="PTHR11739">
    <property type="entry name" value="CITRATE SYNTHASE"/>
    <property type="match status" value="1"/>
</dbReference>
<dbReference type="InterPro" id="IPR016142">
    <property type="entry name" value="Citrate_synth-like_lrg_a-sub"/>
</dbReference>
<dbReference type="Proteomes" id="UP000292685">
    <property type="component" value="Unassembled WGS sequence"/>
</dbReference>
<keyword evidence="4 6" id="KW-0808">Transferase</keyword>
<feature type="active site" evidence="7">
    <location>
        <position position="324"/>
    </location>
</feature>
<dbReference type="PANTHER" id="PTHR11739:SF4">
    <property type="entry name" value="CITRATE SYNTHASE, PEROXISOMAL"/>
    <property type="match status" value="1"/>
</dbReference>
<dbReference type="SUPFAM" id="SSF48256">
    <property type="entry name" value="Citrate synthase"/>
    <property type="match status" value="1"/>
</dbReference>